<dbReference type="EMBL" id="LAVV01006702">
    <property type="protein sequence ID" value="KNZ58678.1"/>
    <property type="molecule type" value="Genomic_DNA"/>
</dbReference>
<comment type="caution">
    <text evidence="1">The sequence shown here is derived from an EMBL/GenBank/DDBJ whole genome shotgun (WGS) entry which is preliminary data.</text>
</comment>
<gene>
    <name evidence="1" type="ORF">VP01_1879g4</name>
</gene>
<evidence type="ECO:0000313" key="1">
    <source>
        <dbReference type="EMBL" id="KNZ58678.1"/>
    </source>
</evidence>
<protein>
    <submittedName>
        <fullName evidence="1">Uncharacterized protein</fullName>
    </submittedName>
</protein>
<organism evidence="1 2">
    <name type="scientific">Puccinia sorghi</name>
    <dbReference type="NCBI Taxonomy" id="27349"/>
    <lineage>
        <taxon>Eukaryota</taxon>
        <taxon>Fungi</taxon>
        <taxon>Dikarya</taxon>
        <taxon>Basidiomycota</taxon>
        <taxon>Pucciniomycotina</taxon>
        <taxon>Pucciniomycetes</taxon>
        <taxon>Pucciniales</taxon>
        <taxon>Pucciniaceae</taxon>
        <taxon>Puccinia</taxon>
    </lineage>
</organism>
<dbReference type="Proteomes" id="UP000037035">
    <property type="component" value="Unassembled WGS sequence"/>
</dbReference>
<evidence type="ECO:0000313" key="2">
    <source>
        <dbReference type="Proteomes" id="UP000037035"/>
    </source>
</evidence>
<reference evidence="1 2" key="1">
    <citation type="submission" date="2015-08" db="EMBL/GenBank/DDBJ databases">
        <title>Next Generation Sequencing and Analysis of the Genome of Puccinia sorghi L Schw, the Causal Agent of Maize Common Rust.</title>
        <authorList>
            <person name="Rochi L."/>
            <person name="Burguener G."/>
            <person name="Darino M."/>
            <person name="Turjanski A."/>
            <person name="Kreff E."/>
            <person name="Dieguez M.J."/>
            <person name="Sacco F."/>
        </authorList>
    </citation>
    <scope>NUCLEOTIDE SEQUENCE [LARGE SCALE GENOMIC DNA]</scope>
    <source>
        <strain evidence="1 2">RO10H11247</strain>
    </source>
</reference>
<proteinExistence type="predicted"/>
<dbReference type="VEuPathDB" id="FungiDB:VP01_1879g4"/>
<dbReference type="AlphaFoldDB" id="A0A0L6VD54"/>
<keyword evidence="2" id="KW-1185">Reference proteome</keyword>
<sequence length="118" mass="13146">MVRQFKLVLKDYRRAINSTIDPPINRTLLLSQFTQFNQTTEAQETQPRLLGSGVGNLFVQGIDYDYGCGKAHILENIYLFKFLIQLVESINELERESNDGRKGCNGRSGGTGGMLCGG</sequence>
<accession>A0A0L6VD54</accession>
<name>A0A0L6VD54_9BASI</name>